<name>R0JNL5_ANAPL</name>
<keyword evidence="2" id="KW-1185">Reference proteome</keyword>
<organism evidence="1 2">
    <name type="scientific">Anas platyrhynchos</name>
    <name type="common">Mallard</name>
    <name type="synonym">Anas boschas</name>
    <dbReference type="NCBI Taxonomy" id="8839"/>
    <lineage>
        <taxon>Eukaryota</taxon>
        <taxon>Metazoa</taxon>
        <taxon>Chordata</taxon>
        <taxon>Craniata</taxon>
        <taxon>Vertebrata</taxon>
        <taxon>Euteleostomi</taxon>
        <taxon>Archelosauria</taxon>
        <taxon>Archosauria</taxon>
        <taxon>Dinosauria</taxon>
        <taxon>Saurischia</taxon>
        <taxon>Theropoda</taxon>
        <taxon>Coelurosauria</taxon>
        <taxon>Aves</taxon>
        <taxon>Neognathae</taxon>
        <taxon>Galloanserae</taxon>
        <taxon>Anseriformes</taxon>
        <taxon>Anatidae</taxon>
        <taxon>Anatinae</taxon>
        <taxon>Anas</taxon>
    </lineage>
</organism>
<evidence type="ECO:0000313" key="2">
    <source>
        <dbReference type="Proteomes" id="UP000296049"/>
    </source>
</evidence>
<dbReference type="EMBL" id="KB743404">
    <property type="protein sequence ID" value="EOA98895.1"/>
    <property type="molecule type" value="Genomic_DNA"/>
</dbReference>
<dbReference type="AlphaFoldDB" id="R0JNL5"/>
<protein>
    <submittedName>
        <fullName evidence="1">Uncharacterized protein</fullName>
    </submittedName>
</protein>
<proteinExistence type="predicted"/>
<sequence>MGSLVSSSGWCEARKDSTNWRVTQQITKKPLLQEKRMLVLGWSLDGAEEQWDLRVALSQGPQAPPLGLYFSIRPQLLPDES</sequence>
<accession>R0JNL5</accession>
<dbReference type="Proteomes" id="UP000296049">
    <property type="component" value="Unassembled WGS sequence"/>
</dbReference>
<evidence type="ECO:0000313" key="1">
    <source>
        <dbReference type="EMBL" id="EOA98895.1"/>
    </source>
</evidence>
<gene>
    <name evidence="1" type="ORF">Anapl_04192</name>
</gene>
<reference evidence="2" key="1">
    <citation type="journal article" date="2013" name="Nat. Genet.">
        <title>The duck genome and transcriptome provide insight into an avian influenza virus reservoir species.</title>
        <authorList>
            <person name="Huang Y."/>
            <person name="Li Y."/>
            <person name="Burt D.W."/>
            <person name="Chen H."/>
            <person name="Zhang Y."/>
            <person name="Qian W."/>
            <person name="Kim H."/>
            <person name="Gan S."/>
            <person name="Zhao Y."/>
            <person name="Li J."/>
            <person name="Yi K."/>
            <person name="Feng H."/>
            <person name="Zhu P."/>
            <person name="Li B."/>
            <person name="Liu Q."/>
            <person name="Fairley S."/>
            <person name="Magor K.E."/>
            <person name="Du Z."/>
            <person name="Hu X."/>
            <person name="Goodman L."/>
            <person name="Tafer H."/>
            <person name="Vignal A."/>
            <person name="Lee T."/>
            <person name="Kim K.W."/>
            <person name="Sheng Z."/>
            <person name="An Y."/>
            <person name="Searle S."/>
            <person name="Herrero J."/>
            <person name="Groenen M.A."/>
            <person name="Crooijmans R.P."/>
            <person name="Faraut T."/>
            <person name="Cai Q."/>
            <person name="Webster R.G."/>
            <person name="Aldridge J.R."/>
            <person name="Warren W.C."/>
            <person name="Bartschat S."/>
            <person name="Kehr S."/>
            <person name="Marz M."/>
            <person name="Stadler P.F."/>
            <person name="Smith J."/>
            <person name="Kraus R.H."/>
            <person name="Zhao Y."/>
            <person name="Ren L."/>
            <person name="Fei J."/>
            <person name="Morisson M."/>
            <person name="Kaiser P."/>
            <person name="Griffin D.K."/>
            <person name="Rao M."/>
            <person name="Pitel F."/>
            <person name="Wang J."/>
            <person name="Li N."/>
        </authorList>
    </citation>
    <scope>NUCLEOTIDE SEQUENCE [LARGE SCALE GENOMIC DNA]</scope>
</reference>